<evidence type="ECO:0000313" key="2">
    <source>
        <dbReference type="Proteomes" id="UP000095287"/>
    </source>
</evidence>
<feature type="region of interest" description="Disordered" evidence="1">
    <location>
        <begin position="1"/>
        <end position="72"/>
    </location>
</feature>
<name>A0A1I7XX72_9BILA</name>
<dbReference type="Proteomes" id="UP000095287">
    <property type="component" value="Unplaced"/>
</dbReference>
<dbReference type="WBParaSite" id="L893_g10505.t1">
    <property type="protein sequence ID" value="L893_g10505.t1"/>
    <property type="gene ID" value="L893_g10505"/>
</dbReference>
<keyword evidence="2" id="KW-1185">Reference proteome</keyword>
<sequence>MRTTASRPETKNKRKLTLSLTKEGDETSPSRVQRTPPSSPRGCGKVCVATQHPRRTDKRLLRSDGRTTNSPPAPTYRLIIIGRRRPKRGHWFISCAHISFLRGASERQVTHLARPGDEEVSLMNTYSIITGFCAADEQTQGPSSFETKHEASKEENKAISYQGRSNLESMLRVQAGCISQRHGTTEKQLAAADSVV</sequence>
<protein>
    <submittedName>
        <fullName evidence="3">Uncharacterized protein</fullName>
    </submittedName>
</protein>
<organism evidence="2 3">
    <name type="scientific">Steinernema glaseri</name>
    <dbReference type="NCBI Taxonomy" id="37863"/>
    <lineage>
        <taxon>Eukaryota</taxon>
        <taxon>Metazoa</taxon>
        <taxon>Ecdysozoa</taxon>
        <taxon>Nematoda</taxon>
        <taxon>Chromadorea</taxon>
        <taxon>Rhabditida</taxon>
        <taxon>Tylenchina</taxon>
        <taxon>Panagrolaimomorpha</taxon>
        <taxon>Strongyloidoidea</taxon>
        <taxon>Steinernematidae</taxon>
        <taxon>Steinernema</taxon>
    </lineage>
</organism>
<evidence type="ECO:0000256" key="1">
    <source>
        <dbReference type="SAM" id="MobiDB-lite"/>
    </source>
</evidence>
<proteinExistence type="predicted"/>
<dbReference type="AlphaFoldDB" id="A0A1I7XX72"/>
<feature type="compositionally biased region" description="Basic and acidic residues" evidence="1">
    <location>
        <begin position="146"/>
        <end position="157"/>
    </location>
</feature>
<accession>A0A1I7XX72</accession>
<reference evidence="3" key="1">
    <citation type="submission" date="2016-11" db="UniProtKB">
        <authorList>
            <consortium name="WormBaseParasite"/>
        </authorList>
    </citation>
    <scope>IDENTIFICATION</scope>
</reference>
<feature type="region of interest" description="Disordered" evidence="1">
    <location>
        <begin position="139"/>
        <end position="158"/>
    </location>
</feature>
<feature type="compositionally biased region" description="Polar residues" evidence="1">
    <location>
        <begin position="27"/>
        <end position="36"/>
    </location>
</feature>
<evidence type="ECO:0000313" key="3">
    <source>
        <dbReference type="WBParaSite" id="L893_g10505.t1"/>
    </source>
</evidence>